<evidence type="ECO:0000256" key="5">
    <source>
        <dbReference type="ARBA" id="ARBA00022824"/>
    </source>
</evidence>
<gene>
    <name evidence="10" type="ORF">B0T10DRAFT_527906</name>
</gene>
<proteinExistence type="inferred from homology"/>
<evidence type="ECO:0000256" key="1">
    <source>
        <dbReference type="ARBA" id="ARBA00004477"/>
    </source>
</evidence>
<evidence type="ECO:0000256" key="7">
    <source>
        <dbReference type="ARBA" id="ARBA00023136"/>
    </source>
</evidence>
<accession>A0A9P9ASM0</accession>
<dbReference type="AlphaFoldDB" id="A0A9P9ASM0"/>
<dbReference type="GO" id="GO:0045047">
    <property type="term" value="P:protein targeting to ER"/>
    <property type="evidence" value="ECO:0007669"/>
    <property type="project" value="TreeGrafter"/>
</dbReference>
<comment type="caution">
    <text evidence="10">The sequence shown here is derived from an EMBL/GenBank/DDBJ whole genome shotgun (WGS) entry which is preliminary data.</text>
</comment>
<name>A0A9P9ASM0_9HYPO</name>
<dbReference type="PANTHER" id="PTHR13202">
    <property type="entry name" value="MICROSOMAL SIGNAL PEPTIDASE 12 KDA SUBUNIT"/>
    <property type="match status" value="1"/>
</dbReference>
<evidence type="ECO:0000256" key="9">
    <source>
        <dbReference type="SAM" id="Phobius"/>
    </source>
</evidence>
<dbReference type="InterPro" id="IPR009542">
    <property type="entry name" value="Spc1/SPCS1"/>
</dbReference>
<comment type="similarity">
    <text evidence="2">Belongs to the SPCS1 family.</text>
</comment>
<comment type="function">
    <text evidence="8">Component of the signal peptidase complex (SPC) which catalyzes the cleavage of N-terminal signal sequences from nascent proteins as they are translocated into the lumen of the endoplasmic reticulum. Dispensable for SPC enzymatic activity.</text>
</comment>
<evidence type="ECO:0000313" key="11">
    <source>
        <dbReference type="Proteomes" id="UP000777438"/>
    </source>
</evidence>
<dbReference type="PANTHER" id="PTHR13202:SF0">
    <property type="entry name" value="SIGNAL PEPTIDASE COMPLEX SUBUNIT 1"/>
    <property type="match status" value="1"/>
</dbReference>
<keyword evidence="4 9" id="KW-0812">Transmembrane</keyword>
<evidence type="ECO:0000256" key="2">
    <source>
        <dbReference type="ARBA" id="ARBA00005245"/>
    </source>
</evidence>
<dbReference type="GO" id="GO:0005787">
    <property type="term" value="C:signal peptidase complex"/>
    <property type="evidence" value="ECO:0007669"/>
    <property type="project" value="InterPro"/>
</dbReference>
<keyword evidence="11" id="KW-1185">Reference proteome</keyword>
<organism evidence="10 11">
    <name type="scientific">Thelonectria olida</name>
    <dbReference type="NCBI Taxonomy" id="1576542"/>
    <lineage>
        <taxon>Eukaryota</taxon>
        <taxon>Fungi</taxon>
        <taxon>Dikarya</taxon>
        <taxon>Ascomycota</taxon>
        <taxon>Pezizomycotina</taxon>
        <taxon>Sordariomycetes</taxon>
        <taxon>Hypocreomycetidae</taxon>
        <taxon>Hypocreales</taxon>
        <taxon>Nectriaceae</taxon>
        <taxon>Thelonectria</taxon>
    </lineage>
</organism>
<dbReference type="Proteomes" id="UP000777438">
    <property type="component" value="Unassembled WGS sequence"/>
</dbReference>
<keyword evidence="7 9" id="KW-0472">Membrane</keyword>
<feature type="transmembrane region" description="Helical" evidence="9">
    <location>
        <begin position="54"/>
        <end position="75"/>
    </location>
</feature>
<evidence type="ECO:0000256" key="3">
    <source>
        <dbReference type="ARBA" id="ARBA00017059"/>
    </source>
</evidence>
<reference evidence="10 11" key="1">
    <citation type="journal article" date="2021" name="Nat. Commun.">
        <title>Genetic determinants of endophytism in the Arabidopsis root mycobiome.</title>
        <authorList>
            <person name="Mesny F."/>
            <person name="Miyauchi S."/>
            <person name="Thiergart T."/>
            <person name="Pickel B."/>
            <person name="Atanasova L."/>
            <person name="Karlsson M."/>
            <person name="Huettel B."/>
            <person name="Barry K.W."/>
            <person name="Haridas S."/>
            <person name="Chen C."/>
            <person name="Bauer D."/>
            <person name="Andreopoulos W."/>
            <person name="Pangilinan J."/>
            <person name="LaButti K."/>
            <person name="Riley R."/>
            <person name="Lipzen A."/>
            <person name="Clum A."/>
            <person name="Drula E."/>
            <person name="Henrissat B."/>
            <person name="Kohler A."/>
            <person name="Grigoriev I.V."/>
            <person name="Martin F.M."/>
            <person name="Hacquard S."/>
        </authorList>
    </citation>
    <scope>NUCLEOTIDE SEQUENCE [LARGE SCALE GENOMIC DNA]</scope>
    <source>
        <strain evidence="10 11">MPI-CAGE-CH-0241</strain>
    </source>
</reference>
<dbReference type="GO" id="GO:0006465">
    <property type="term" value="P:signal peptide processing"/>
    <property type="evidence" value="ECO:0007669"/>
    <property type="project" value="InterPro"/>
</dbReference>
<dbReference type="EMBL" id="JAGPYM010000006">
    <property type="protein sequence ID" value="KAH6893582.1"/>
    <property type="molecule type" value="Genomic_DNA"/>
</dbReference>
<evidence type="ECO:0000256" key="4">
    <source>
        <dbReference type="ARBA" id="ARBA00022692"/>
    </source>
</evidence>
<sequence length="98" mass="10610">MPAQPSKLARDIFEAQIDFEGQKLVELIATFLLIVVGALSFIAGYILQDIKLSLYGGLGGTALTFLIVVPAWPFYNKNPVKWLPAGYAAELAANKGIQ</sequence>
<dbReference type="Pfam" id="PF06645">
    <property type="entry name" value="SPC12"/>
    <property type="match status" value="1"/>
</dbReference>
<feature type="transmembrane region" description="Helical" evidence="9">
    <location>
        <begin position="27"/>
        <end position="47"/>
    </location>
</feature>
<protein>
    <recommendedName>
        <fullName evidence="3">Signal peptidase complex subunit 1</fullName>
    </recommendedName>
</protein>
<evidence type="ECO:0000256" key="8">
    <source>
        <dbReference type="ARBA" id="ARBA00045204"/>
    </source>
</evidence>
<dbReference type="OrthoDB" id="263893at2759"/>
<evidence type="ECO:0000313" key="10">
    <source>
        <dbReference type="EMBL" id="KAH6893582.1"/>
    </source>
</evidence>
<evidence type="ECO:0000256" key="6">
    <source>
        <dbReference type="ARBA" id="ARBA00022989"/>
    </source>
</evidence>
<keyword evidence="6 9" id="KW-1133">Transmembrane helix</keyword>
<keyword evidence="5" id="KW-0256">Endoplasmic reticulum</keyword>
<comment type="subcellular location">
    <subcellularLocation>
        <location evidence="1">Endoplasmic reticulum membrane</location>
        <topology evidence="1">Multi-pass membrane protein</topology>
    </subcellularLocation>
</comment>